<feature type="compositionally biased region" description="Low complexity" evidence="1">
    <location>
        <begin position="15"/>
        <end position="25"/>
    </location>
</feature>
<keyword evidence="3" id="KW-1185">Reference proteome</keyword>
<dbReference type="AlphaFoldDB" id="A0A0V1I2D5"/>
<evidence type="ECO:0000256" key="1">
    <source>
        <dbReference type="SAM" id="MobiDB-lite"/>
    </source>
</evidence>
<evidence type="ECO:0000313" key="3">
    <source>
        <dbReference type="Proteomes" id="UP000055024"/>
    </source>
</evidence>
<dbReference type="Proteomes" id="UP000055024">
    <property type="component" value="Unassembled WGS sequence"/>
</dbReference>
<proteinExistence type="predicted"/>
<comment type="caution">
    <text evidence="2">The sequence shown here is derived from an EMBL/GenBank/DDBJ whole genome shotgun (WGS) entry which is preliminary data.</text>
</comment>
<feature type="region of interest" description="Disordered" evidence="1">
    <location>
        <begin position="1"/>
        <end position="29"/>
    </location>
</feature>
<evidence type="ECO:0000313" key="2">
    <source>
        <dbReference type="EMBL" id="KRZ16943.1"/>
    </source>
</evidence>
<name>A0A0V1I2D5_9BILA</name>
<dbReference type="OrthoDB" id="5915365at2759"/>
<organism evidence="2 3">
    <name type="scientific">Trichinella zimbabwensis</name>
    <dbReference type="NCBI Taxonomy" id="268475"/>
    <lineage>
        <taxon>Eukaryota</taxon>
        <taxon>Metazoa</taxon>
        <taxon>Ecdysozoa</taxon>
        <taxon>Nematoda</taxon>
        <taxon>Enoplea</taxon>
        <taxon>Dorylaimia</taxon>
        <taxon>Trichinellida</taxon>
        <taxon>Trichinellidae</taxon>
        <taxon>Trichinella</taxon>
    </lineage>
</organism>
<protein>
    <submittedName>
        <fullName evidence="2">Uncharacterized protein</fullName>
    </submittedName>
</protein>
<sequence>MPWSEGGTLLRQRKSSSLSSHSTESITGRKAGGGRYRLLARPSLFGDGPVLTGAFPFLSVSRFPDGIATIKQQTMSIYFIKQSETRIDDDVPTNTHLWPLANAPVNNHYRTPPPIFMSYSSYGSFSFLPLHFLQEKSH</sequence>
<reference evidence="2 3" key="1">
    <citation type="submission" date="2015-01" db="EMBL/GenBank/DDBJ databases">
        <title>Evolution of Trichinella species and genotypes.</title>
        <authorList>
            <person name="Korhonen P.K."/>
            <person name="Edoardo P."/>
            <person name="Giuseppe L.R."/>
            <person name="Gasser R.B."/>
        </authorList>
    </citation>
    <scope>NUCLEOTIDE SEQUENCE [LARGE SCALE GENOMIC DNA]</scope>
    <source>
        <strain evidence="2">ISS1029</strain>
    </source>
</reference>
<dbReference type="EMBL" id="JYDP01000009">
    <property type="protein sequence ID" value="KRZ16943.1"/>
    <property type="molecule type" value="Genomic_DNA"/>
</dbReference>
<gene>
    <name evidence="2" type="ORF">T11_17752</name>
</gene>
<accession>A0A0V1I2D5</accession>